<evidence type="ECO:0000256" key="2">
    <source>
        <dbReference type="ARBA" id="ARBA00022692"/>
    </source>
</evidence>
<dbReference type="Gene3D" id="3.40.50.300">
    <property type="entry name" value="P-loop containing nucleotide triphosphate hydrolases"/>
    <property type="match status" value="1"/>
</dbReference>
<evidence type="ECO:0000256" key="1">
    <source>
        <dbReference type="ARBA" id="ARBA00004651"/>
    </source>
</evidence>
<dbReference type="EMBL" id="JBHFGU010000002">
    <property type="protein sequence ID" value="MFB2619786.1"/>
    <property type="molecule type" value="Genomic_DNA"/>
</dbReference>
<keyword evidence="2 7" id="KW-0812">Transmembrane</keyword>
<comment type="caution">
    <text evidence="10">The sequence shown here is derived from an EMBL/GenBank/DDBJ whole genome shotgun (WGS) entry which is preliminary data.</text>
</comment>
<comment type="subcellular location">
    <subcellularLocation>
        <location evidence="1">Cell membrane</location>
        <topology evidence="1">Multi-pass membrane protein</topology>
    </subcellularLocation>
</comment>
<feature type="transmembrane region" description="Helical" evidence="7">
    <location>
        <begin position="21"/>
        <end position="46"/>
    </location>
</feature>
<protein>
    <submittedName>
        <fullName evidence="10">Cysteine/glutathione ABC transporter permease/ATP-binding protein CydD</fullName>
    </submittedName>
</protein>
<dbReference type="SUPFAM" id="SSF90123">
    <property type="entry name" value="ABC transporter transmembrane region"/>
    <property type="match status" value="1"/>
</dbReference>
<keyword evidence="6 7" id="KW-0472">Membrane</keyword>
<evidence type="ECO:0000256" key="4">
    <source>
        <dbReference type="ARBA" id="ARBA00022840"/>
    </source>
</evidence>
<evidence type="ECO:0000259" key="8">
    <source>
        <dbReference type="PROSITE" id="PS50893"/>
    </source>
</evidence>
<dbReference type="PROSITE" id="PS50893">
    <property type="entry name" value="ABC_TRANSPORTER_2"/>
    <property type="match status" value="1"/>
</dbReference>
<feature type="transmembrane region" description="Helical" evidence="7">
    <location>
        <begin position="184"/>
        <end position="205"/>
    </location>
</feature>
<gene>
    <name evidence="10" type="primary">cydD</name>
    <name evidence="10" type="ORF">ACE02W_08235</name>
</gene>
<evidence type="ECO:0000256" key="5">
    <source>
        <dbReference type="ARBA" id="ARBA00022989"/>
    </source>
</evidence>
<dbReference type="InterPro" id="IPR003439">
    <property type="entry name" value="ABC_transporter-like_ATP-bd"/>
</dbReference>
<dbReference type="NCBIfam" id="TIGR02857">
    <property type="entry name" value="CydD"/>
    <property type="match status" value="1"/>
</dbReference>
<dbReference type="PANTHER" id="PTHR24221:SF261">
    <property type="entry name" value="GLUTATHIONE_L-CYSTEINE TRANSPORT SYSTEM ATP-BINDING_PERMEASE PROTEIN CYDD"/>
    <property type="match status" value="1"/>
</dbReference>
<evidence type="ECO:0000259" key="9">
    <source>
        <dbReference type="PROSITE" id="PS50929"/>
    </source>
</evidence>
<feature type="domain" description="ABC transmembrane type-1" evidence="9">
    <location>
        <begin position="30"/>
        <end position="345"/>
    </location>
</feature>
<dbReference type="SMART" id="SM00382">
    <property type="entry name" value="AAA"/>
    <property type="match status" value="1"/>
</dbReference>
<dbReference type="InterPro" id="IPR014216">
    <property type="entry name" value="ABC_transptr_CydD"/>
</dbReference>
<dbReference type="PROSITE" id="PS00211">
    <property type="entry name" value="ABC_TRANSPORTER_1"/>
    <property type="match status" value="1"/>
</dbReference>
<dbReference type="SUPFAM" id="SSF52540">
    <property type="entry name" value="P-loop containing nucleoside triphosphate hydrolases"/>
    <property type="match status" value="1"/>
</dbReference>
<sequence length="651" mass="70534">MDKSLEKSLLVWLKSQKKACGWFVKLSVWCGMLSAIALIAQAYLIATLLDGVIVGNALQALTEGANSTQAQSTVGASDYLPHFMALIGLMLLRALLAYGRERASFEAGKRLRQQIRGAVMDKLTRLGPAFIKGKPAGSWASIVLEQVEDLQDFYARYLPQMTLAGVIPLLILIAVFPINWAAGLILLLTAPLIPLFMILVGMGAADANRKNFNALARLSGHFMDRLKGLSTLKLFHRGDAELKVIEKASEEFRSRTMSVLRMAFLSSAVLEFFAAVSIAVLAVYFGFSYLGHLDFGYYGAHAQLGPNANEGLPFSLFVGLFILILAPEFYQPLRDMGTHYHAKAQAIGAAQALMTLLEHPEPASGSELGSSQGKLGQQTRLDKLTHLSVKDLEVFSTDGSRLLGPISFELQQGEHLALVGPSGAGKTSLLNALLGFLPYKGKLLIDGAELANLDLAHWRQQLAWLGQEPQLFHGTVRENVALANPEMTDEQVWQLLEQANIHEFVRSQPLGLATPIGEQSSTLSVGQAQRIALARALGQAAQVFILDEPTASLDSVSEQLVSRTLKAAMAGKMGIMVTHRVDQLDHMSSILVLDKGKIVQRGDFATLSTEVGLFQTMLHENTESVADIGLETPMPDTHSDIALGTTEGAAQ</sequence>
<keyword evidence="5 7" id="KW-1133">Transmembrane helix</keyword>
<proteinExistence type="predicted"/>
<dbReference type="InterPro" id="IPR011527">
    <property type="entry name" value="ABC1_TM_dom"/>
</dbReference>
<dbReference type="Pfam" id="PF00005">
    <property type="entry name" value="ABC_tran"/>
    <property type="match status" value="1"/>
</dbReference>
<dbReference type="InterPro" id="IPR017871">
    <property type="entry name" value="ABC_transporter-like_CS"/>
</dbReference>
<keyword evidence="4" id="KW-0067">ATP-binding</keyword>
<keyword evidence="3" id="KW-0547">Nucleotide-binding</keyword>
<dbReference type="NCBIfam" id="NF008379">
    <property type="entry name" value="PRK11174.1"/>
    <property type="match status" value="1"/>
</dbReference>
<keyword evidence="11" id="KW-1185">Reference proteome</keyword>
<dbReference type="InterPro" id="IPR003593">
    <property type="entry name" value="AAA+_ATPase"/>
</dbReference>
<feature type="transmembrane region" description="Helical" evidence="7">
    <location>
        <begin position="311"/>
        <end position="330"/>
    </location>
</feature>
<dbReference type="Pfam" id="PF00664">
    <property type="entry name" value="ABC_membrane"/>
    <property type="match status" value="1"/>
</dbReference>
<feature type="domain" description="ABC transporter" evidence="8">
    <location>
        <begin position="387"/>
        <end position="620"/>
    </location>
</feature>
<feature type="transmembrane region" description="Helical" evidence="7">
    <location>
        <begin position="79"/>
        <end position="99"/>
    </location>
</feature>
<evidence type="ECO:0000256" key="7">
    <source>
        <dbReference type="SAM" id="Phobius"/>
    </source>
</evidence>
<evidence type="ECO:0000313" key="11">
    <source>
        <dbReference type="Proteomes" id="UP001576708"/>
    </source>
</evidence>
<dbReference type="Proteomes" id="UP001576708">
    <property type="component" value="Unassembled WGS sequence"/>
</dbReference>
<dbReference type="PROSITE" id="PS50929">
    <property type="entry name" value="ABC_TM1F"/>
    <property type="match status" value="1"/>
</dbReference>
<name>A0ABV4VHP7_9GAMM</name>
<feature type="transmembrane region" description="Helical" evidence="7">
    <location>
        <begin position="263"/>
        <end position="291"/>
    </location>
</feature>
<dbReference type="InterPro" id="IPR039421">
    <property type="entry name" value="Type_1_exporter"/>
</dbReference>
<dbReference type="PANTHER" id="PTHR24221">
    <property type="entry name" value="ATP-BINDING CASSETTE SUB-FAMILY B"/>
    <property type="match status" value="1"/>
</dbReference>
<evidence type="ECO:0000256" key="3">
    <source>
        <dbReference type="ARBA" id="ARBA00022741"/>
    </source>
</evidence>
<evidence type="ECO:0000256" key="6">
    <source>
        <dbReference type="ARBA" id="ARBA00023136"/>
    </source>
</evidence>
<dbReference type="Gene3D" id="1.20.1560.10">
    <property type="entry name" value="ABC transporter type 1, transmembrane domain"/>
    <property type="match status" value="1"/>
</dbReference>
<feature type="transmembrane region" description="Helical" evidence="7">
    <location>
        <begin position="161"/>
        <end position="178"/>
    </location>
</feature>
<dbReference type="RefSeq" id="WP_342201317.1">
    <property type="nucleotide sequence ID" value="NZ_JBCATE010000002.1"/>
</dbReference>
<dbReference type="CDD" id="cd18584">
    <property type="entry name" value="ABC_6TM_AarD_CydD"/>
    <property type="match status" value="1"/>
</dbReference>
<accession>A0ABV4VHP7</accession>
<evidence type="ECO:0000313" key="10">
    <source>
        <dbReference type="EMBL" id="MFB2619786.1"/>
    </source>
</evidence>
<organism evidence="10 11">
    <name type="scientific">Shewanella mangrovisoli</name>
    <dbReference type="NCBI Taxonomy" id="2864211"/>
    <lineage>
        <taxon>Bacteria</taxon>
        <taxon>Pseudomonadati</taxon>
        <taxon>Pseudomonadota</taxon>
        <taxon>Gammaproteobacteria</taxon>
        <taxon>Alteromonadales</taxon>
        <taxon>Shewanellaceae</taxon>
        <taxon>Shewanella</taxon>
    </lineage>
</organism>
<reference evidence="10 11" key="1">
    <citation type="submission" date="2024-09" db="EMBL/GenBank/DDBJ databases">
        <authorList>
            <person name="Zhang Y."/>
        </authorList>
    </citation>
    <scope>NUCLEOTIDE SEQUENCE [LARGE SCALE GENOMIC DNA]</scope>
    <source>
        <strain evidence="10 11">ZJ318</strain>
    </source>
</reference>
<dbReference type="InterPro" id="IPR036640">
    <property type="entry name" value="ABC1_TM_sf"/>
</dbReference>
<dbReference type="InterPro" id="IPR027417">
    <property type="entry name" value="P-loop_NTPase"/>
</dbReference>